<keyword evidence="6" id="KW-0408">Iron</keyword>
<evidence type="ECO:0000256" key="4">
    <source>
        <dbReference type="ARBA" id="ARBA00022496"/>
    </source>
</evidence>
<protein>
    <recommendedName>
        <fullName evidence="11">TonB-dependent receptor-like beta-barrel domain-containing protein</fullName>
    </recommendedName>
</protein>
<dbReference type="KEGG" id="smic:SmB9_10790"/>
<name>A0AAD1D5U5_SPHMI</name>
<dbReference type="PANTHER" id="PTHR32552">
    <property type="entry name" value="FERRICHROME IRON RECEPTOR-RELATED"/>
    <property type="match status" value="1"/>
</dbReference>
<dbReference type="EMBL" id="AP018711">
    <property type="protein sequence ID" value="BBE33421.1"/>
    <property type="molecule type" value="Genomic_DNA"/>
</dbReference>
<proteinExistence type="predicted"/>
<dbReference type="PANTHER" id="PTHR32552:SF81">
    <property type="entry name" value="TONB-DEPENDENT OUTER MEMBRANE RECEPTOR"/>
    <property type="match status" value="1"/>
</dbReference>
<keyword evidence="3" id="KW-1134">Transmembrane beta strand</keyword>
<dbReference type="GO" id="GO:0009279">
    <property type="term" value="C:cell outer membrane"/>
    <property type="evidence" value="ECO:0007669"/>
    <property type="project" value="UniProtKB-SubCell"/>
</dbReference>
<sequence length="368" mass="39877">MDKFTAEARLVSERLGRFEFLAGLFYTDESNTYRANLFIADSTGTPLASPFDVLVRTTTSSDYKELAGYGNLTFYFTDNFDVTGGIRVARNEQKAQTGGPNSVVFYRPRAIANFEFEDTVTTWLGTVRWRPTPDISTFLRAASGFRPGGPQNNPAPPPGAQTTIRPDSVWNYEAGVRATVLEGTFNINASIYRIDWTDIQLQGLFNNIVLQANGGAARVDGAEMEVVARPVTGLTLAANAGYTNARITEVDAGVSANIGAVAGDPLPLTPEFTLALIGDYRLPLANGNELSFGSTLRFRSDMPSSYSNTVLNPNMKVPSATTLDLRAGINLSGFEVQARVENLFNALIINTLAALIHRRWPEGLAGVA</sequence>
<dbReference type="AlphaFoldDB" id="A0AAD1D5U5"/>
<dbReference type="RefSeq" id="WP_121053448.1">
    <property type="nucleotide sequence ID" value="NZ_AP018711.1"/>
</dbReference>
<keyword evidence="10" id="KW-0998">Cell outer membrane</keyword>
<evidence type="ECO:0000256" key="6">
    <source>
        <dbReference type="ARBA" id="ARBA00023004"/>
    </source>
</evidence>
<comment type="subcellular location">
    <subcellularLocation>
        <location evidence="1">Cell outer membrane</location>
        <topology evidence="1">Multi-pass membrane protein</topology>
    </subcellularLocation>
</comment>
<dbReference type="InterPro" id="IPR036942">
    <property type="entry name" value="Beta-barrel_TonB_sf"/>
</dbReference>
<keyword evidence="7" id="KW-0406">Ion transport</keyword>
<keyword evidence="9" id="KW-0472">Membrane</keyword>
<evidence type="ECO:0000256" key="2">
    <source>
        <dbReference type="ARBA" id="ARBA00022448"/>
    </source>
</evidence>
<feature type="domain" description="TonB-dependent receptor-like beta-barrel" evidence="11">
    <location>
        <begin position="22"/>
        <end position="343"/>
    </location>
</feature>
<evidence type="ECO:0000256" key="9">
    <source>
        <dbReference type="ARBA" id="ARBA00023136"/>
    </source>
</evidence>
<keyword evidence="4" id="KW-0410">Iron transport</keyword>
<dbReference type="Pfam" id="PF00593">
    <property type="entry name" value="TonB_dep_Rec_b-barrel"/>
    <property type="match status" value="1"/>
</dbReference>
<accession>A0AAD1D5U5</accession>
<evidence type="ECO:0000313" key="12">
    <source>
        <dbReference type="EMBL" id="BBE33421.1"/>
    </source>
</evidence>
<evidence type="ECO:0000256" key="1">
    <source>
        <dbReference type="ARBA" id="ARBA00004571"/>
    </source>
</evidence>
<dbReference type="GO" id="GO:0006826">
    <property type="term" value="P:iron ion transport"/>
    <property type="evidence" value="ECO:0007669"/>
    <property type="project" value="UniProtKB-KW"/>
</dbReference>
<evidence type="ECO:0000256" key="10">
    <source>
        <dbReference type="ARBA" id="ARBA00023237"/>
    </source>
</evidence>
<dbReference type="SUPFAM" id="SSF56935">
    <property type="entry name" value="Porins"/>
    <property type="match status" value="1"/>
</dbReference>
<evidence type="ECO:0000259" key="11">
    <source>
        <dbReference type="Pfam" id="PF00593"/>
    </source>
</evidence>
<dbReference type="Proteomes" id="UP000275727">
    <property type="component" value="Chromosome"/>
</dbReference>
<reference evidence="12 13" key="1">
    <citation type="submission" date="2018-06" db="EMBL/GenBank/DDBJ databases">
        <title>Complete Genome Sequence of the Microcystin-Degrading Bacterium Sphingosinicella microcystinivorans Strain B-9.</title>
        <authorList>
            <person name="Jin H."/>
            <person name="Nishizawa T."/>
            <person name="Guo Y."/>
            <person name="Nishizawa A."/>
            <person name="Park H."/>
            <person name="Kato H."/>
            <person name="Tsuji K."/>
            <person name="Harada K."/>
        </authorList>
    </citation>
    <scope>NUCLEOTIDE SEQUENCE [LARGE SCALE GENOMIC DNA]</scope>
    <source>
        <strain evidence="12 13">B9</strain>
    </source>
</reference>
<evidence type="ECO:0000256" key="3">
    <source>
        <dbReference type="ARBA" id="ARBA00022452"/>
    </source>
</evidence>
<evidence type="ECO:0000256" key="8">
    <source>
        <dbReference type="ARBA" id="ARBA00023077"/>
    </source>
</evidence>
<evidence type="ECO:0000256" key="7">
    <source>
        <dbReference type="ARBA" id="ARBA00023065"/>
    </source>
</evidence>
<evidence type="ECO:0000313" key="13">
    <source>
        <dbReference type="Proteomes" id="UP000275727"/>
    </source>
</evidence>
<evidence type="ECO:0000256" key="5">
    <source>
        <dbReference type="ARBA" id="ARBA00022692"/>
    </source>
</evidence>
<gene>
    <name evidence="12" type="ORF">SmB9_10790</name>
</gene>
<dbReference type="InterPro" id="IPR039426">
    <property type="entry name" value="TonB-dep_rcpt-like"/>
</dbReference>
<keyword evidence="2" id="KW-0813">Transport</keyword>
<dbReference type="Gene3D" id="2.40.170.20">
    <property type="entry name" value="TonB-dependent receptor, beta-barrel domain"/>
    <property type="match status" value="1"/>
</dbReference>
<organism evidence="12 13">
    <name type="scientific">Sphingosinicella microcystinivorans</name>
    <dbReference type="NCBI Taxonomy" id="335406"/>
    <lineage>
        <taxon>Bacteria</taxon>
        <taxon>Pseudomonadati</taxon>
        <taxon>Pseudomonadota</taxon>
        <taxon>Alphaproteobacteria</taxon>
        <taxon>Sphingomonadales</taxon>
        <taxon>Sphingosinicellaceae</taxon>
        <taxon>Sphingosinicella</taxon>
    </lineage>
</organism>
<dbReference type="InterPro" id="IPR000531">
    <property type="entry name" value="Beta-barrel_TonB"/>
</dbReference>
<keyword evidence="5" id="KW-0812">Transmembrane</keyword>
<keyword evidence="8" id="KW-0798">TonB box</keyword>